<dbReference type="InterPro" id="IPR025724">
    <property type="entry name" value="GAG-pre-integrase_dom"/>
</dbReference>
<name>A0A371ESG2_MUCPR</name>
<dbReference type="Gene3D" id="3.30.420.10">
    <property type="entry name" value="Ribonuclease H-like superfamily/Ribonuclease H"/>
    <property type="match status" value="1"/>
</dbReference>
<keyword evidence="1" id="KW-0645">Protease</keyword>
<dbReference type="Pfam" id="PF13976">
    <property type="entry name" value="gag_pre-integrs"/>
    <property type="match status" value="1"/>
</dbReference>
<dbReference type="GO" id="GO:0006508">
    <property type="term" value="P:proteolysis"/>
    <property type="evidence" value="ECO:0007669"/>
    <property type="project" value="UniProtKB-KW"/>
</dbReference>
<dbReference type="Pfam" id="PF22936">
    <property type="entry name" value="Pol_BBD"/>
    <property type="match status" value="1"/>
</dbReference>
<dbReference type="PANTHER" id="PTHR42648">
    <property type="entry name" value="TRANSPOSASE, PUTATIVE-RELATED"/>
    <property type="match status" value="1"/>
</dbReference>
<dbReference type="Proteomes" id="UP000257109">
    <property type="component" value="Unassembled WGS sequence"/>
</dbReference>
<evidence type="ECO:0000313" key="4">
    <source>
        <dbReference type="EMBL" id="RDX68990.1"/>
    </source>
</evidence>
<dbReference type="OrthoDB" id="1697529at2759"/>
<feature type="domain" description="Retrovirus-related Pol polyprotein from transposon TNT 1-94-like beta-barrel" evidence="3">
    <location>
        <begin position="114"/>
        <end position="190"/>
    </location>
</feature>
<evidence type="ECO:0000256" key="1">
    <source>
        <dbReference type="ARBA" id="ARBA00022670"/>
    </source>
</evidence>
<evidence type="ECO:0000259" key="2">
    <source>
        <dbReference type="Pfam" id="PF13976"/>
    </source>
</evidence>
<protein>
    <submittedName>
        <fullName evidence="4">Uncharacterized protein</fullName>
    </submittedName>
</protein>
<organism evidence="4 5">
    <name type="scientific">Mucuna pruriens</name>
    <name type="common">Velvet bean</name>
    <name type="synonym">Dolichos pruriens</name>
    <dbReference type="NCBI Taxonomy" id="157652"/>
    <lineage>
        <taxon>Eukaryota</taxon>
        <taxon>Viridiplantae</taxon>
        <taxon>Streptophyta</taxon>
        <taxon>Embryophyta</taxon>
        <taxon>Tracheophyta</taxon>
        <taxon>Spermatophyta</taxon>
        <taxon>Magnoliopsida</taxon>
        <taxon>eudicotyledons</taxon>
        <taxon>Gunneridae</taxon>
        <taxon>Pentapetalae</taxon>
        <taxon>rosids</taxon>
        <taxon>fabids</taxon>
        <taxon>Fabales</taxon>
        <taxon>Fabaceae</taxon>
        <taxon>Papilionoideae</taxon>
        <taxon>50 kb inversion clade</taxon>
        <taxon>NPAAA clade</taxon>
        <taxon>indigoferoid/millettioid clade</taxon>
        <taxon>Phaseoleae</taxon>
        <taxon>Mucuna</taxon>
    </lineage>
</organism>
<feature type="domain" description="GAG-pre-integrase" evidence="2">
    <location>
        <begin position="203"/>
        <end position="239"/>
    </location>
</feature>
<dbReference type="GO" id="GO:0008233">
    <property type="term" value="F:peptidase activity"/>
    <property type="evidence" value="ECO:0007669"/>
    <property type="project" value="UniProtKB-KW"/>
</dbReference>
<accession>A0A371ESG2</accession>
<dbReference type="PANTHER" id="PTHR42648:SF28">
    <property type="entry name" value="TRANSPOSON-ENCODED PROTEIN WITH RIBONUCLEASE H-LIKE AND RETROVIRUS ZINC FINGER-LIKE DOMAINS"/>
    <property type="match status" value="1"/>
</dbReference>
<dbReference type="AlphaFoldDB" id="A0A371ESG2"/>
<sequence length="346" mass="40588">MKDKWNVHELHSIFVQEETRLTDQGSHLAHCISHRGNQRDGKKFVKKHDKGKEPLKINETSNKASKCKNCHFYGKSGYFQKGCPRRKAWFKKKSKLNAFVCFKSNLNKVPHNTWWIDFGCTTYVSNTMQRFLIIQTISPNEKFVSMGNRVKASAKAVKTYHLILNIGHHLYLLETLYVPMNLVSLSKLDVTRYSFNSGNGCVLGHISRERMEKLVNNKILPNLDFTYLNICVDCIRGKQTKYTKKKAIRSTCLLEIVHLDVCGPFDVNSFRKERYFITFIDDYSCYYYVYLLHKKSQAVNTLEIYLNEVERQLDKKMKVVRFGRGDEYYGRYNETRKHPSPFTKLL</sequence>
<feature type="non-terminal residue" evidence="4">
    <location>
        <position position="1"/>
    </location>
</feature>
<dbReference type="GO" id="GO:0003676">
    <property type="term" value="F:nucleic acid binding"/>
    <property type="evidence" value="ECO:0007669"/>
    <property type="project" value="InterPro"/>
</dbReference>
<evidence type="ECO:0000259" key="3">
    <source>
        <dbReference type="Pfam" id="PF22936"/>
    </source>
</evidence>
<dbReference type="InterPro" id="IPR039537">
    <property type="entry name" value="Retrotran_Ty1/copia-like"/>
</dbReference>
<gene>
    <name evidence="4" type="ORF">CR513_51954</name>
</gene>
<comment type="caution">
    <text evidence="4">The sequence shown here is derived from an EMBL/GenBank/DDBJ whole genome shotgun (WGS) entry which is preliminary data.</text>
</comment>
<keyword evidence="1" id="KW-0378">Hydrolase</keyword>
<dbReference type="InterPro" id="IPR012337">
    <property type="entry name" value="RNaseH-like_sf"/>
</dbReference>
<keyword evidence="5" id="KW-1185">Reference proteome</keyword>
<dbReference type="InterPro" id="IPR054722">
    <property type="entry name" value="PolX-like_BBD"/>
</dbReference>
<dbReference type="InterPro" id="IPR036397">
    <property type="entry name" value="RNaseH_sf"/>
</dbReference>
<dbReference type="SUPFAM" id="SSF53098">
    <property type="entry name" value="Ribonuclease H-like"/>
    <property type="match status" value="1"/>
</dbReference>
<reference evidence="4" key="1">
    <citation type="submission" date="2018-05" db="EMBL/GenBank/DDBJ databases">
        <title>Draft genome of Mucuna pruriens seed.</title>
        <authorList>
            <person name="Nnadi N.E."/>
            <person name="Vos R."/>
            <person name="Hasami M.H."/>
            <person name="Devisetty U.K."/>
            <person name="Aguiy J.C."/>
        </authorList>
    </citation>
    <scope>NUCLEOTIDE SEQUENCE [LARGE SCALE GENOMIC DNA]</scope>
    <source>
        <strain evidence="4">JCA_2017</strain>
    </source>
</reference>
<proteinExistence type="predicted"/>
<dbReference type="EMBL" id="QJKJ01012313">
    <property type="protein sequence ID" value="RDX68990.1"/>
    <property type="molecule type" value="Genomic_DNA"/>
</dbReference>
<evidence type="ECO:0000313" key="5">
    <source>
        <dbReference type="Proteomes" id="UP000257109"/>
    </source>
</evidence>